<evidence type="ECO:0000256" key="4">
    <source>
        <dbReference type="ARBA" id="ARBA00023242"/>
    </source>
</evidence>
<organism evidence="5 6">
    <name type="scientific">Xanthoceras sorbifolium</name>
    <dbReference type="NCBI Taxonomy" id="99658"/>
    <lineage>
        <taxon>Eukaryota</taxon>
        <taxon>Viridiplantae</taxon>
        <taxon>Streptophyta</taxon>
        <taxon>Embryophyta</taxon>
        <taxon>Tracheophyta</taxon>
        <taxon>Spermatophyta</taxon>
        <taxon>Magnoliopsida</taxon>
        <taxon>eudicotyledons</taxon>
        <taxon>Gunneridae</taxon>
        <taxon>Pentapetalae</taxon>
        <taxon>rosids</taxon>
        <taxon>malvids</taxon>
        <taxon>Sapindales</taxon>
        <taxon>Sapindaceae</taxon>
        <taxon>Xanthoceroideae</taxon>
        <taxon>Xanthoceras</taxon>
    </lineage>
</organism>
<dbReference type="PANTHER" id="PTHR12663">
    <property type="entry name" value="ANDROGEN INDUCED INHIBITOR OF PROLIFERATION AS3 / PDS5-RELATED"/>
    <property type="match status" value="1"/>
</dbReference>
<evidence type="ECO:0000313" key="6">
    <source>
        <dbReference type="Proteomes" id="UP000827721"/>
    </source>
</evidence>
<proteinExistence type="predicted"/>
<gene>
    <name evidence="5" type="ORF">JRO89_XS07G0171200</name>
</gene>
<keyword evidence="6" id="KW-1185">Reference proteome</keyword>
<evidence type="ECO:0000256" key="1">
    <source>
        <dbReference type="ARBA" id="ARBA00004123"/>
    </source>
</evidence>
<evidence type="ECO:0000256" key="2">
    <source>
        <dbReference type="ARBA" id="ARBA00022763"/>
    </source>
</evidence>
<dbReference type="Pfam" id="PF20168">
    <property type="entry name" value="PDS5"/>
    <property type="match status" value="1"/>
</dbReference>
<keyword evidence="2" id="KW-0227">DNA damage</keyword>
<keyword evidence="4" id="KW-0539">Nucleus</keyword>
<keyword evidence="3" id="KW-0234">DNA repair</keyword>
<evidence type="ECO:0000256" key="3">
    <source>
        <dbReference type="ARBA" id="ARBA00023204"/>
    </source>
</evidence>
<dbReference type="Proteomes" id="UP000827721">
    <property type="component" value="Unassembled WGS sequence"/>
</dbReference>
<sequence>MFVELIIQLDSSVLQKLVDSLHSGRNVSTVLQSLGCIAQYSVLTFETQDEDITPYIYKNVIQVEPSDILISQSQSSGHGASGKLKSTPPVNQEMILYHTLSPNVGGHPTLAKELANWFSRNIYVPLTSGIIEFQSQNMIIESSLFHIQNFVSYGLGPLTFRWFSFPFPFRNVFIFATTLGNSLRSSDKMPEYFGGAEPSFSSVSNITICCLLSALTIENSSLRDGRGSFSKNLNSYLIVYGLKTLVKSFLPHRGSHVKRNISRLLDILSKMLHKADIFNDLISCESDEAHVRLAAAKSVLRLSRRWDLHISPEIFCSTVVMAKDSSTFVRRSFIDKTHKLLKVHLIPIRYACAFALATSDCLKDLRDDSFKYMAEFIKEYSKEARIRQNSAVQGVSITDYPAYVVVFLIHVLAHDPGFPPEDCRDKENIIQFFCPIVSLLQALVNASIVDGDMDLVHDAILHLLCILRAIKRAVDAVDAQKTTISLVKKSEEASSLGDIKFQNVELSYLSFSFMQAISDCTQFNFDQTFVERVVDAFRSCFYPPIRILPKRSQKRHEDGMQFDVIDNITSNLTACKQFNLPTSEAIKPNKKNERQETSMGCKRKRPASPIALGTVGLHNKHFTTVHNCKIGASKSCEVILEKDLRSSCDSVTIGRSHTEAQVSSQNMDGTACSLKENGGLVSIVTTEPLKSPSAKFKDPCSAKEFSAKRKALCGQQIKSVSPIDRG</sequence>
<comment type="subcellular location">
    <subcellularLocation>
        <location evidence="1">Nucleus</location>
    </subcellularLocation>
</comment>
<dbReference type="EMBL" id="JAFEMO010000007">
    <property type="protein sequence ID" value="KAH7567872.1"/>
    <property type="molecule type" value="Genomic_DNA"/>
</dbReference>
<protein>
    <submittedName>
        <fullName evidence="5">Uncharacterized protein</fullName>
    </submittedName>
</protein>
<dbReference type="PANTHER" id="PTHR12663:SF50">
    <property type="entry name" value="SISTER CHROMATID COHESION PROTEIN PDS5 HOMOLOG B"/>
    <property type="match status" value="1"/>
</dbReference>
<reference evidence="5 6" key="1">
    <citation type="submission" date="2021-02" db="EMBL/GenBank/DDBJ databases">
        <title>Plant Genome Project.</title>
        <authorList>
            <person name="Zhang R.-G."/>
        </authorList>
    </citation>
    <scope>NUCLEOTIDE SEQUENCE [LARGE SCALE GENOMIC DNA]</scope>
    <source>
        <tissue evidence="5">Leaves</tissue>
    </source>
</reference>
<name>A0ABQ8HU50_9ROSI</name>
<evidence type="ECO:0000313" key="5">
    <source>
        <dbReference type="EMBL" id="KAH7567872.1"/>
    </source>
</evidence>
<accession>A0ABQ8HU50</accession>
<dbReference type="InterPro" id="IPR039776">
    <property type="entry name" value="Pds5"/>
</dbReference>
<comment type="caution">
    <text evidence="5">The sequence shown here is derived from an EMBL/GenBank/DDBJ whole genome shotgun (WGS) entry which is preliminary data.</text>
</comment>